<dbReference type="RefSeq" id="WP_271922811.1">
    <property type="nucleotide sequence ID" value="NZ_JAQNDO010000001.1"/>
</dbReference>
<accession>A0ABT5EWS2</accession>
<evidence type="ECO:0000313" key="1">
    <source>
        <dbReference type="EMBL" id="MDC0745377.1"/>
    </source>
</evidence>
<gene>
    <name evidence="1" type="ORF">POL67_28860</name>
</gene>
<name>A0ABT5EWS2_9BACT</name>
<evidence type="ECO:0000313" key="2">
    <source>
        <dbReference type="Proteomes" id="UP001221411"/>
    </source>
</evidence>
<organism evidence="1 2">
    <name type="scientific">Polyangium mundeleinium</name>
    <dbReference type="NCBI Taxonomy" id="2995306"/>
    <lineage>
        <taxon>Bacteria</taxon>
        <taxon>Pseudomonadati</taxon>
        <taxon>Myxococcota</taxon>
        <taxon>Polyangia</taxon>
        <taxon>Polyangiales</taxon>
        <taxon>Polyangiaceae</taxon>
        <taxon>Polyangium</taxon>
    </lineage>
</organism>
<reference evidence="1 2" key="1">
    <citation type="submission" date="2022-11" db="EMBL/GenBank/DDBJ databases">
        <title>Minimal conservation of predation-associated metabolite biosynthetic gene clusters underscores biosynthetic potential of Myxococcota including descriptions for ten novel species: Archangium lansinium sp. nov., Myxococcus landrumus sp. nov., Nannocystis bai.</title>
        <authorList>
            <person name="Ahearne A."/>
            <person name="Stevens C."/>
            <person name="Dowd S."/>
        </authorList>
    </citation>
    <scope>NUCLEOTIDE SEQUENCE [LARGE SCALE GENOMIC DNA]</scope>
    <source>
        <strain evidence="1 2">RJM3</strain>
    </source>
</reference>
<dbReference type="EMBL" id="JAQNDO010000001">
    <property type="protein sequence ID" value="MDC0745377.1"/>
    <property type="molecule type" value="Genomic_DNA"/>
</dbReference>
<sequence>MQKVLAVLAGCGLVALGGCILVYNPGKYDDAVRTPDGGGLGGAGGVGGIGGEGGEGGVAPCLVEWCHTVEVVETTCSEVTCPTFSSRRIPLANNQDTRAIGVGSVAEAEQIFVAGQYLGNMTLGDTTIPGELGKGDAFVAAFGPAPSFMATRVQAVGSALGGSQAIGYTPRIAHAVAFGAANSVIVGGRYREDDPFMMVEENHNAFLRSVAPDLKAVLWTATFGSGGVDEVVAVAASPQWAYALASIAPALGANPSEVVLPCGSSQLIQPKQHHMALFQYSPTGECQWIVRPTGGLHTPTALVASSSNDIYVAGTYSGKFEGLGKDVPEITEGTAMFVMKVGVDGEVAWVNTYYTLMSSATPTALAVSGSELFVTGSFRGMLDFGDDVRIADQESPFLLVLDSAGAKPRSVVMPGALARGVGLAATSTGEVIMTGTFFPTLDFDPHRDGVEMNEQNLMSAFLAKFDAQAKLQTFDLIGTQEAPTRRWLPLASGDAGVYLAGGWSTHLRFEDTSVTPLELDVVVAHVPP</sequence>
<dbReference type="PROSITE" id="PS51257">
    <property type="entry name" value="PROKAR_LIPOPROTEIN"/>
    <property type="match status" value="1"/>
</dbReference>
<comment type="caution">
    <text evidence="1">The sequence shown here is derived from an EMBL/GenBank/DDBJ whole genome shotgun (WGS) entry which is preliminary data.</text>
</comment>
<proteinExistence type="predicted"/>
<protein>
    <submittedName>
        <fullName evidence="1">Uncharacterized protein</fullName>
    </submittedName>
</protein>
<dbReference type="SUPFAM" id="SSF101898">
    <property type="entry name" value="NHL repeat"/>
    <property type="match status" value="1"/>
</dbReference>
<keyword evidence="2" id="KW-1185">Reference proteome</keyword>
<dbReference type="Proteomes" id="UP001221411">
    <property type="component" value="Unassembled WGS sequence"/>
</dbReference>